<dbReference type="RefSeq" id="WP_253671448.1">
    <property type="nucleotide sequence ID" value="NZ_JAMTCP010000029.1"/>
</dbReference>
<name>A0ABT1HYJ2_STRSD</name>
<dbReference type="InterPro" id="IPR010035">
    <property type="entry name" value="Thi_S"/>
</dbReference>
<dbReference type="InterPro" id="IPR012675">
    <property type="entry name" value="Beta-grasp_dom_sf"/>
</dbReference>
<dbReference type="EMBL" id="JAMTCP010000029">
    <property type="protein sequence ID" value="MCP2260599.1"/>
    <property type="molecule type" value="Genomic_DNA"/>
</dbReference>
<reference evidence="1 2" key="1">
    <citation type="submission" date="2022-06" db="EMBL/GenBank/DDBJ databases">
        <title>Genomic Encyclopedia of Archaeal and Bacterial Type Strains, Phase II (KMG-II): from individual species to whole genera.</title>
        <authorList>
            <person name="Goeker M."/>
        </authorList>
    </citation>
    <scope>NUCLEOTIDE SEQUENCE [LARGE SCALE GENOMIC DNA]</scope>
    <source>
        <strain evidence="1 2">DSM 40477</strain>
    </source>
</reference>
<dbReference type="NCBIfam" id="TIGR01683">
    <property type="entry name" value="thiS"/>
    <property type="match status" value="1"/>
</dbReference>
<keyword evidence="2" id="KW-1185">Reference proteome</keyword>
<dbReference type="Proteomes" id="UP001205311">
    <property type="component" value="Unassembled WGS sequence"/>
</dbReference>
<accession>A0ABT1HYJ2</accession>
<protein>
    <submittedName>
        <fullName evidence="1">Thiamine biosynthesis protein ThiS</fullName>
    </submittedName>
</protein>
<dbReference type="CDD" id="cd00565">
    <property type="entry name" value="Ubl_ThiS"/>
    <property type="match status" value="1"/>
</dbReference>
<dbReference type="InterPro" id="IPR003749">
    <property type="entry name" value="ThiS/MoaD-like"/>
</dbReference>
<gene>
    <name evidence="1" type="ORF">LX15_004318</name>
</gene>
<proteinExistence type="predicted"/>
<dbReference type="Pfam" id="PF02597">
    <property type="entry name" value="ThiS"/>
    <property type="match status" value="1"/>
</dbReference>
<comment type="caution">
    <text evidence="1">The sequence shown here is derived from an EMBL/GenBank/DDBJ whole genome shotgun (WGS) entry which is preliminary data.</text>
</comment>
<organism evidence="1 2">
    <name type="scientific">Streptoalloteichus tenebrarius (strain ATCC 17920 / DSM 40477 / JCM 4838 / CBS 697.72 / NBRC 16177 / NCIMB 11028 / NRRL B-12390 / A12253. 1 / ISP 5477)</name>
    <name type="common">Streptomyces tenebrarius</name>
    <dbReference type="NCBI Taxonomy" id="1933"/>
    <lineage>
        <taxon>Bacteria</taxon>
        <taxon>Bacillati</taxon>
        <taxon>Actinomycetota</taxon>
        <taxon>Actinomycetes</taxon>
        <taxon>Pseudonocardiales</taxon>
        <taxon>Pseudonocardiaceae</taxon>
        <taxon>Streptoalloteichus</taxon>
    </lineage>
</organism>
<evidence type="ECO:0000313" key="1">
    <source>
        <dbReference type="EMBL" id="MCP2260599.1"/>
    </source>
</evidence>
<evidence type="ECO:0000313" key="2">
    <source>
        <dbReference type="Proteomes" id="UP001205311"/>
    </source>
</evidence>
<dbReference type="SUPFAM" id="SSF54285">
    <property type="entry name" value="MoaD/ThiS"/>
    <property type="match status" value="1"/>
</dbReference>
<dbReference type="InterPro" id="IPR016155">
    <property type="entry name" value="Mopterin_synth/thiamin_S_b"/>
</dbReference>
<sequence length="75" mass="7447">MRGTTLPGPIALRLITGTGGAANLAVLERSLVAFGGLATGVAVAMDGDVVRRGAWPDTSLRDGATVEVLTAVQGG</sequence>
<dbReference type="Gene3D" id="3.10.20.30">
    <property type="match status" value="1"/>
</dbReference>